<keyword evidence="1" id="KW-0812">Transmembrane</keyword>
<dbReference type="RefSeq" id="WP_200310848.1">
    <property type="nucleotide sequence ID" value="NZ_JAENIM010000034.1"/>
</dbReference>
<accession>A0A8J7MBZ4</accession>
<dbReference type="SUPFAM" id="SSF52266">
    <property type="entry name" value="SGNH hydrolase"/>
    <property type="match status" value="1"/>
</dbReference>
<name>A0A8J7MBZ4_9BACT</name>
<keyword evidence="1" id="KW-0472">Membrane</keyword>
<gene>
    <name evidence="2" type="ORF">JIN82_06610</name>
</gene>
<keyword evidence="1" id="KW-1133">Transmembrane helix</keyword>
<evidence type="ECO:0000313" key="2">
    <source>
        <dbReference type="EMBL" id="MBK1790824.1"/>
    </source>
</evidence>
<dbReference type="InterPro" id="IPR036514">
    <property type="entry name" value="SGNH_hydro_sf"/>
</dbReference>
<organism evidence="2 3">
    <name type="scientific">Persicirhabdus sediminis</name>
    <dbReference type="NCBI Taxonomy" id="454144"/>
    <lineage>
        <taxon>Bacteria</taxon>
        <taxon>Pseudomonadati</taxon>
        <taxon>Verrucomicrobiota</taxon>
        <taxon>Verrucomicrobiia</taxon>
        <taxon>Verrucomicrobiales</taxon>
        <taxon>Verrucomicrobiaceae</taxon>
        <taxon>Persicirhabdus</taxon>
    </lineage>
</organism>
<evidence type="ECO:0000313" key="3">
    <source>
        <dbReference type="Proteomes" id="UP000624703"/>
    </source>
</evidence>
<protein>
    <submittedName>
        <fullName evidence="2">Uncharacterized protein</fullName>
    </submittedName>
</protein>
<feature type="transmembrane region" description="Helical" evidence="1">
    <location>
        <begin position="26"/>
        <end position="45"/>
    </location>
</feature>
<sequence length="331" mass="37556">MAKKFHDYDALPNEAHAPRLRTEMKVVAVVVIFVLVLEIVARFLAPHLDYDRKHIHAFDQTLSQLESDALESGAPRVVFFGNSLMMHGLKPEILHDELDRLGGLDIETAKITPVGTAMLDWVYLYQRYFEGPEKHPDVLVVGFVRHHIYDQEPIKLRRLSRHFVASQDLPELWQTDLPDFHSIVQSSLCSVSALCGDQELHQRSILYCAVPDYSAGVKRNNRIVSAAKKRHAQQMGAAAPPTDTFQRMERFITACKERGVKLYFVPMPQPKVWPFNPAAAEVIENHGMQVLDARQIEGMDAEDFSDGYHLGESGGEKFSRWLAGQLKDELD</sequence>
<evidence type="ECO:0000256" key="1">
    <source>
        <dbReference type="SAM" id="Phobius"/>
    </source>
</evidence>
<dbReference type="Proteomes" id="UP000624703">
    <property type="component" value="Unassembled WGS sequence"/>
</dbReference>
<reference evidence="2" key="1">
    <citation type="submission" date="2021-01" db="EMBL/GenBank/DDBJ databases">
        <title>Modified the classification status of verrucomicrobia.</title>
        <authorList>
            <person name="Feng X."/>
        </authorList>
    </citation>
    <scope>NUCLEOTIDE SEQUENCE</scope>
    <source>
        <strain evidence="2">_KCTC 22039</strain>
    </source>
</reference>
<comment type="caution">
    <text evidence="2">The sequence shown here is derived from an EMBL/GenBank/DDBJ whole genome shotgun (WGS) entry which is preliminary data.</text>
</comment>
<dbReference type="GO" id="GO:0016788">
    <property type="term" value="F:hydrolase activity, acting on ester bonds"/>
    <property type="evidence" value="ECO:0007669"/>
    <property type="project" value="UniProtKB-ARBA"/>
</dbReference>
<keyword evidence="3" id="KW-1185">Reference proteome</keyword>
<dbReference type="Gene3D" id="3.40.50.1110">
    <property type="entry name" value="SGNH hydrolase"/>
    <property type="match status" value="1"/>
</dbReference>
<dbReference type="EMBL" id="JAENIM010000034">
    <property type="protein sequence ID" value="MBK1790824.1"/>
    <property type="molecule type" value="Genomic_DNA"/>
</dbReference>
<proteinExistence type="predicted"/>
<dbReference type="AlphaFoldDB" id="A0A8J7MBZ4"/>